<feature type="compositionally biased region" description="Basic residues" evidence="1">
    <location>
        <begin position="14"/>
        <end position="29"/>
    </location>
</feature>
<evidence type="ECO:0000256" key="1">
    <source>
        <dbReference type="SAM" id="MobiDB-lite"/>
    </source>
</evidence>
<evidence type="ECO:0000313" key="2">
    <source>
        <dbReference type="EMBL" id="KRK05151.1"/>
    </source>
</evidence>
<gene>
    <name evidence="2" type="primary">Dyak\GE27578</name>
    <name evidence="2" type="synonym">GE27578</name>
    <name evidence="2" type="ORF">Dyak_GE27578</name>
</gene>
<dbReference type="KEGG" id="dya:Dyak_GE27578"/>
<dbReference type="EMBL" id="CH891635">
    <property type="protein sequence ID" value="KRK05151.1"/>
    <property type="molecule type" value="Genomic_DNA"/>
</dbReference>
<reference evidence="2 3" key="2">
    <citation type="journal article" date="2007" name="PLoS Biol.">
        <title>Principles of genome evolution in the Drosophila melanogaster species group.</title>
        <authorList>
            <person name="Ranz J.M."/>
            <person name="Maurin D."/>
            <person name="Chan Y.S."/>
            <person name="von Grotthuss M."/>
            <person name="Hillier L.W."/>
            <person name="Roote J."/>
            <person name="Ashburner M."/>
            <person name="Bergman C.M."/>
        </authorList>
    </citation>
    <scope>NUCLEOTIDE SEQUENCE [LARGE SCALE GENOMIC DNA]</scope>
    <source>
        <strain evidence="3">Tai18E2 / Tucson 14021-0261.01</strain>
    </source>
</reference>
<accession>A0A0R1E810</accession>
<organism evidence="2 3">
    <name type="scientific">Drosophila yakuba</name>
    <name type="common">Fruit fly</name>
    <dbReference type="NCBI Taxonomy" id="7245"/>
    <lineage>
        <taxon>Eukaryota</taxon>
        <taxon>Metazoa</taxon>
        <taxon>Ecdysozoa</taxon>
        <taxon>Arthropoda</taxon>
        <taxon>Hexapoda</taxon>
        <taxon>Insecta</taxon>
        <taxon>Pterygota</taxon>
        <taxon>Neoptera</taxon>
        <taxon>Endopterygota</taxon>
        <taxon>Diptera</taxon>
        <taxon>Brachycera</taxon>
        <taxon>Muscomorpha</taxon>
        <taxon>Ephydroidea</taxon>
        <taxon>Drosophilidae</taxon>
        <taxon>Drosophila</taxon>
        <taxon>Sophophora</taxon>
    </lineage>
</organism>
<proteinExistence type="predicted"/>
<keyword evidence="3" id="KW-1185">Reference proteome</keyword>
<evidence type="ECO:0000313" key="3">
    <source>
        <dbReference type="Proteomes" id="UP000002282"/>
    </source>
</evidence>
<protein>
    <submittedName>
        <fullName evidence="2">Uncharacterized protein</fullName>
    </submittedName>
</protein>
<feature type="region of interest" description="Disordered" evidence="1">
    <location>
        <begin position="1"/>
        <end position="40"/>
    </location>
</feature>
<dbReference type="Proteomes" id="UP000002282">
    <property type="component" value="Unassembled WGS sequence"/>
</dbReference>
<reference evidence="2 3" key="1">
    <citation type="journal article" date="2007" name="Nature">
        <title>Evolution of genes and genomes on the Drosophila phylogeny.</title>
        <authorList>
            <consortium name="Drosophila 12 Genomes Consortium"/>
            <person name="Clark A.G."/>
            <person name="Eisen M.B."/>
            <person name="Smith D.R."/>
            <person name="Bergman C.M."/>
            <person name="Oliver B."/>
            <person name="Markow T.A."/>
            <person name="Kaufman T.C."/>
            <person name="Kellis M."/>
            <person name="Gelbart W."/>
            <person name="Iyer V.N."/>
            <person name="Pollard D.A."/>
            <person name="Sackton T.B."/>
            <person name="Larracuente A.M."/>
            <person name="Singh N.D."/>
            <person name="Abad J.P."/>
            <person name="Abt D.N."/>
            <person name="Adryan B."/>
            <person name="Aguade M."/>
            <person name="Akashi H."/>
            <person name="Anderson W.W."/>
            <person name="Aquadro C.F."/>
            <person name="Ardell D.H."/>
            <person name="Arguello R."/>
            <person name="Artieri C.G."/>
            <person name="Barbash D.A."/>
            <person name="Barker D."/>
            <person name="Barsanti P."/>
            <person name="Batterham P."/>
            <person name="Batzoglou S."/>
            <person name="Begun D."/>
            <person name="Bhutkar A."/>
            <person name="Blanco E."/>
            <person name="Bosak S.A."/>
            <person name="Bradley R.K."/>
            <person name="Brand A.D."/>
            <person name="Brent M.R."/>
            <person name="Brooks A.N."/>
            <person name="Brown R.H."/>
            <person name="Butlin R.K."/>
            <person name="Caggese C."/>
            <person name="Calvi B.R."/>
            <person name="Bernardo de Carvalho A."/>
            <person name="Caspi A."/>
            <person name="Castrezana S."/>
            <person name="Celniker S.E."/>
            <person name="Chang J.L."/>
            <person name="Chapple C."/>
            <person name="Chatterji S."/>
            <person name="Chinwalla A."/>
            <person name="Civetta A."/>
            <person name="Clifton S.W."/>
            <person name="Comeron J.M."/>
            <person name="Costello J.C."/>
            <person name="Coyne J.A."/>
            <person name="Daub J."/>
            <person name="David R.G."/>
            <person name="Delcher A.L."/>
            <person name="Delehaunty K."/>
            <person name="Do C.B."/>
            <person name="Ebling H."/>
            <person name="Edwards K."/>
            <person name="Eickbush T."/>
            <person name="Evans J.D."/>
            <person name="Filipski A."/>
            <person name="Findeiss S."/>
            <person name="Freyhult E."/>
            <person name="Fulton L."/>
            <person name="Fulton R."/>
            <person name="Garcia A.C."/>
            <person name="Gardiner A."/>
            <person name="Garfield D.A."/>
            <person name="Garvin B.E."/>
            <person name="Gibson G."/>
            <person name="Gilbert D."/>
            <person name="Gnerre S."/>
            <person name="Godfrey J."/>
            <person name="Good R."/>
            <person name="Gotea V."/>
            <person name="Gravely B."/>
            <person name="Greenberg A.J."/>
            <person name="Griffiths-Jones S."/>
            <person name="Gross S."/>
            <person name="Guigo R."/>
            <person name="Gustafson E.A."/>
            <person name="Haerty W."/>
            <person name="Hahn M.W."/>
            <person name="Halligan D.L."/>
            <person name="Halpern A.L."/>
            <person name="Halter G.M."/>
            <person name="Han M.V."/>
            <person name="Heger A."/>
            <person name="Hillier L."/>
            <person name="Hinrichs A.S."/>
            <person name="Holmes I."/>
            <person name="Hoskins R.A."/>
            <person name="Hubisz M.J."/>
            <person name="Hultmark D."/>
            <person name="Huntley M.A."/>
            <person name="Jaffe D.B."/>
            <person name="Jagadeeshan S."/>
            <person name="Jeck W.R."/>
            <person name="Johnson J."/>
            <person name="Jones C.D."/>
            <person name="Jordan W.C."/>
            <person name="Karpen G.H."/>
            <person name="Kataoka E."/>
            <person name="Keightley P.D."/>
            <person name="Kheradpour P."/>
            <person name="Kirkness E.F."/>
            <person name="Koerich L.B."/>
            <person name="Kristiansen K."/>
            <person name="Kudrna D."/>
            <person name="Kulathinal R.J."/>
            <person name="Kumar S."/>
            <person name="Kwok R."/>
            <person name="Lander E."/>
            <person name="Langley C.H."/>
            <person name="Lapoint R."/>
            <person name="Lazzaro B.P."/>
            <person name="Lee S.J."/>
            <person name="Levesque L."/>
            <person name="Li R."/>
            <person name="Lin C.F."/>
            <person name="Lin M.F."/>
            <person name="Lindblad-Toh K."/>
            <person name="Llopart A."/>
            <person name="Long M."/>
            <person name="Low L."/>
            <person name="Lozovsky E."/>
            <person name="Lu J."/>
            <person name="Luo M."/>
            <person name="Machado C.A."/>
            <person name="Makalowski W."/>
            <person name="Marzo M."/>
            <person name="Matsuda M."/>
            <person name="Matzkin L."/>
            <person name="McAllister B."/>
            <person name="McBride C.S."/>
            <person name="McKernan B."/>
            <person name="McKernan K."/>
            <person name="Mendez-Lago M."/>
            <person name="Minx P."/>
            <person name="Mollenhauer M.U."/>
            <person name="Montooth K."/>
            <person name="Mount S.M."/>
            <person name="Mu X."/>
            <person name="Myers E."/>
            <person name="Negre B."/>
            <person name="Newfeld S."/>
            <person name="Nielsen R."/>
            <person name="Noor M.A."/>
            <person name="O'Grady P."/>
            <person name="Pachter L."/>
            <person name="Papaceit M."/>
            <person name="Parisi M.J."/>
            <person name="Parisi M."/>
            <person name="Parts L."/>
            <person name="Pedersen J.S."/>
            <person name="Pesole G."/>
            <person name="Phillippy A.M."/>
            <person name="Ponting C.P."/>
            <person name="Pop M."/>
            <person name="Porcelli D."/>
            <person name="Powell J.R."/>
            <person name="Prohaska S."/>
            <person name="Pruitt K."/>
            <person name="Puig M."/>
            <person name="Quesneville H."/>
            <person name="Ram K.R."/>
            <person name="Rand D."/>
            <person name="Rasmussen M.D."/>
            <person name="Reed L.K."/>
            <person name="Reenan R."/>
            <person name="Reily A."/>
            <person name="Remington K.A."/>
            <person name="Rieger T.T."/>
            <person name="Ritchie M.G."/>
            <person name="Robin C."/>
            <person name="Rogers Y.H."/>
            <person name="Rohde C."/>
            <person name="Rozas J."/>
            <person name="Rubenfield M.J."/>
            <person name="Ruiz A."/>
            <person name="Russo S."/>
            <person name="Salzberg S.L."/>
            <person name="Sanchez-Gracia A."/>
            <person name="Saranga D.J."/>
            <person name="Sato H."/>
            <person name="Schaeffer S.W."/>
            <person name="Schatz M.C."/>
            <person name="Schlenke T."/>
            <person name="Schwartz R."/>
            <person name="Segarra C."/>
            <person name="Singh R.S."/>
            <person name="Sirot L."/>
            <person name="Sirota M."/>
            <person name="Sisneros N.B."/>
            <person name="Smith C.D."/>
            <person name="Smith T.F."/>
            <person name="Spieth J."/>
            <person name="Stage D.E."/>
            <person name="Stark A."/>
            <person name="Stephan W."/>
            <person name="Strausberg R.L."/>
            <person name="Strempel S."/>
            <person name="Sturgill D."/>
            <person name="Sutton G."/>
            <person name="Sutton G.G."/>
            <person name="Tao W."/>
            <person name="Teichmann S."/>
            <person name="Tobari Y.N."/>
            <person name="Tomimura Y."/>
            <person name="Tsolas J.M."/>
            <person name="Valente V.L."/>
            <person name="Venter E."/>
            <person name="Venter J.C."/>
            <person name="Vicario S."/>
            <person name="Vieira F.G."/>
            <person name="Vilella A.J."/>
            <person name="Villasante A."/>
            <person name="Walenz B."/>
            <person name="Wang J."/>
            <person name="Wasserman M."/>
            <person name="Watts T."/>
            <person name="Wilson D."/>
            <person name="Wilson R.K."/>
            <person name="Wing R.A."/>
            <person name="Wolfner M.F."/>
            <person name="Wong A."/>
            <person name="Wong G.K."/>
            <person name="Wu C.I."/>
            <person name="Wu G."/>
            <person name="Yamamoto D."/>
            <person name="Yang H.P."/>
            <person name="Yang S.P."/>
            <person name="Yorke J.A."/>
            <person name="Yoshida K."/>
            <person name="Zdobnov E."/>
            <person name="Zhang P."/>
            <person name="Zhang Y."/>
            <person name="Zimin A.V."/>
            <person name="Baldwin J."/>
            <person name="Abdouelleil A."/>
            <person name="Abdulkadir J."/>
            <person name="Abebe A."/>
            <person name="Abera B."/>
            <person name="Abreu J."/>
            <person name="Acer S.C."/>
            <person name="Aftuck L."/>
            <person name="Alexander A."/>
            <person name="An P."/>
            <person name="Anderson E."/>
            <person name="Anderson S."/>
            <person name="Arachi H."/>
            <person name="Azer M."/>
            <person name="Bachantsang P."/>
            <person name="Barry A."/>
            <person name="Bayul T."/>
            <person name="Berlin A."/>
            <person name="Bessette D."/>
            <person name="Bloom T."/>
            <person name="Blye J."/>
            <person name="Boguslavskiy L."/>
            <person name="Bonnet C."/>
            <person name="Boukhgalter B."/>
            <person name="Bourzgui I."/>
            <person name="Brown A."/>
            <person name="Cahill P."/>
            <person name="Channer S."/>
            <person name="Cheshatsang Y."/>
            <person name="Chuda L."/>
            <person name="Citroen M."/>
            <person name="Collymore A."/>
            <person name="Cooke P."/>
            <person name="Costello M."/>
            <person name="D'Aco K."/>
            <person name="Daza R."/>
            <person name="De Haan G."/>
            <person name="DeGray S."/>
            <person name="DeMaso C."/>
            <person name="Dhargay N."/>
            <person name="Dooley K."/>
            <person name="Dooley E."/>
            <person name="Doricent M."/>
            <person name="Dorje P."/>
            <person name="Dorjee K."/>
            <person name="Dupes A."/>
            <person name="Elong R."/>
            <person name="Falk J."/>
            <person name="Farina A."/>
            <person name="Faro S."/>
            <person name="Ferguson D."/>
            <person name="Fisher S."/>
            <person name="Foley C.D."/>
            <person name="Franke A."/>
            <person name="Friedrich D."/>
            <person name="Gadbois L."/>
            <person name="Gearin G."/>
            <person name="Gearin C.R."/>
            <person name="Giannoukos G."/>
            <person name="Goode T."/>
            <person name="Graham J."/>
            <person name="Grandbois E."/>
            <person name="Grewal S."/>
            <person name="Gyaltsen K."/>
            <person name="Hafez N."/>
            <person name="Hagos B."/>
            <person name="Hall J."/>
            <person name="Henson C."/>
            <person name="Hollinger A."/>
            <person name="Honan T."/>
            <person name="Huard M.D."/>
            <person name="Hughes L."/>
            <person name="Hurhula B."/>
            <person name="Husby M.E."/>
            <person name="Kamat A."/>
            <person name="Kanga B."/>
            <person name="Kashin S."/>
            <person name="Khazanovich D."/>
            <person name="Kisner P."/>
            <person name="Lance K."/>
            <person name="Lara M."/>
            <person name="Lee W."/>
            <person name="Lennon N."/>
            <person name="Letendre F."/>
            <person name="LeVine R."/>
            <person name="Lipovsky A."/>
            <person name="Liu X."/>
            <person name="Liu J."/>
            <person name="Liu S."/>
            <person name="Lokyitsang T."/>
            <person name="Lokyitsang Y."/>
            <person name="Lubonja R."/>
            <person name="Lui A."/>
            <person name="MacDonald P."/>
            <person name="Magnisalis V."/>
            <person name="Maru K."/>
            <person name="Matthews C."/>
            <person name="McCusker W."/>
            <person name="McDonough S."/>
            <person name="Mehta T."/>
            <person name="Meldrim J."/>
            <person name="Meneus L."/>
            <person name="Mihai O."/>
            <person name="Mihalev A."/>
            <person name="Mihova T."/>
            <person name="Mittelman R."/>
            <person name="Mlenga V."/>
            <person name="Montmayeur A."/>
            <person name="Mulrain L."/>
            <person name="Navidi A."/>
            <person name="Naylor J."/>
            <person name="Negash T."/>
            <person name="Nguyen T."/>
            <person name="Nguyen N."/>
            <person name="Nicol R."/>
            <person name="Norbu C."/>
            <person name="Norbu N."/>
            <person name="Novod N."/>
            <person name="O'Neill B."/>
            <person name="Osman S."/>
            <person name="Markiewicz E."/>
            <person name="Oyono O.L."/>
            <person name="Patti C."/>
            <person name="Phunkhang P."/>
            <person name="Pierre F."/>
            <person name="Priest M."/>
            <person name="Raghuraman S."/>
            <person name="Rege F."/>
            <person name="Reyes R."/>
            <person name="Rise C."/>
            <person name="Rogov P."/>
            <person name="Ross K."/>
            <person name="Ryan E."/>
            <person name="Settipalli S."/>
            <person name="Shea T."/>
            <person name="Sherpa N."/>
            <person name="Shi L."/>
            <person name="Shih D."/>
            <person name="Sparrow T."/>
            <person name="Spaulding J."/>
            <person name="Stalker J."/>
            <person name="Stange-Thomann N."/>
            <person name="Stavropoulos S."/>
            <person name="Stone C."/>
            <person name="Strader C."/>
            <person name="Tesfaye S."/>
            <person name="Thomson T."/>
            <person name="Thoulutsang Y."/>
            <person name="Thoulutsang D."/>
            <person name="Topham K."/>
            <person name="Topping I."/>
            <person name="Tsamla T."/>
            <person name="Vassiliev H."/>
            <person name="Vo A."/>
            <person name="Wangchuk T."/>
            <person name="Wangdi T."/>
            <person name="Weiand M."/>
            <person name="Wilkinson J."/>
            <person name="Wilson A."/>
            <person name="Yadav S."/>
            <person name="Young G."/>
            <person name="Yu Q."/>
            <person name="Zembek L."/>
            <person name="Zhong D."/>
            <person name="Zimmer A."/>
            <person name="Zwirko Z."/>
            <person name="Jaffe D.B."/>
            <person name="Alvarez P."/>
            <person name="Brockman W."/>
            <person name="Butler J."/>
            <person name="Chin C."/>
            <person name="Gnerre S."/>
            <person name="Grabherr M."/>
            <person name="Kleber M."/>
            <person name="Mauceli E."/>
            <person name="MacCallum I."/>
        </authorList>
    </citation>
    <scope>NUCLEOTIDE SEQUENCE [LARGE SCALE GENOMIC DNA]</scope>
    <source>
        <strain evidence="3">Tai18E2 / Tucson 14021-0261.01</strain>
    </source>
</reference>
<dbReference type="AlphaFoldDB" id="A0A0R1E810"/>
<sequence length="102" mass="11265">MRGEQATGEGEQRGHHRGHRRLQRHHRGCPRSGTPVGSGARRFSAAQLLGWTGRPAVSLGGWLHHVRSASHGARLPMVRLHGAELPPLPEWRHGHLPAQRPT</sequence>
<name>A0A0R1E810_DROYA</name>